<evidence type="ECO:0000256" key="6">
    <source>
        <dbReference type="ARBA" id="ARBA00038076"/>
    </source>
</evidence>
<dbReference type="EMBL" id="JAAFYZ010000035">
    <property type="protein sequence ID" value="MBS2547796.1"/>
    <property type="molecule type" value="Genomic_DNA"/>
</dbReference>
<protein>
    <recommendedName>
        <fullName evidence="8">ABC3 transporter permease C-terminal domain-containing protein</fullName>
    </recommendedName>
</protein>
<feature type="transmembrane region" description="Helical" evidence="7">
    <location>
        <begin position="473"/>
        <end position="492"/>
    </location>
</feature>
<feature type="transmembrane region" description="Helical" evidence="7">
    <location>
        <begin position="1134"/>
        <end position="1155"/>
    </location>
</feature>
<evidence type="ECO:0000313" key="10">
    <source>
        <dbReference type="Proteomes" id="UP000730482"/>
    </source>
</evidence>
<dbReference type="Proteomes" id="UP000730482">
    <property type="component" value="Unassembled WGS sequence"/>
</dbReference>
<feature type="transmembrane region" description="Helical" evidence="7">
    <location>
        <begin position="383"/>
        <end position="406"/>
    </location>
</feature>
<comment type="similarity">
    <text evidence="6">Belongs to the ABC-4 integral membrane protein family.</text>
</comment>
<keyword evidence="4 7" id="KW-1133">Transmembrane helix</keyword>
<comment type="subcellular location">
    <subcellularLocation>
        <location evidence="1">Cell membrane</location>
        <topology evidence="1">Multi-pass membrane protein</topology>
    </subcellularLocation>
</comment>
<evidence type="ECO:0000256" key="7">
    <source>
        <dbReference type="SAM" id="Phobius"/>
    </source>
</evidence>
<accession>A0ABS5KP37</accession>
<evidence type="ECO:0000256" key="1">
    <source>
        <dbReference type="ARBA" id="ARBA00004651"/>
    </source>
</evidence>
<feature type="transmembrane region" description="Helical" evidence="7">
    <location>
        <begin position="341"/>
        <end position="362"/>
    </location>
</feature>
<feature type="domain" description="ABC3 transporter permease C-terminal" evidence="8">
    <location>
        <begin position="1038"/>
        <end position="1152"/>
    </location>
</feature>
<keyword evidence="10" id="KW-1185">Reference proteome</keyword>
<organism evidence="9 10">
    <name type="scientific">Catenulispora pinistramenti</name>
    <dbReference type="NCBI Taxonomy" id="2705254"/>
    <lineage>
        <taxon>Bacteria</taxon>
        <taxon>Bacillati</taxon>
        <taxon>Actinomycetota</taxon>
        <taxon>Actinomycetes</taxon>
        <taxon>Catenulisporales</taxon>
        <taxon>Catenulisporaceae</taxon>
        <taxon>Catenulispora</taxon>
    </lineage>
</organism>
<comment type="caution">
    <text evidence="9">The sequence shown here is derived from an EMBL/GenBank/DDBJ whole genome shotgun (WGS) entry which is preliminary data.</text>
</comment>
<dbReference type="Pfam" id="PF02687">
    <property type="entry name" value="FtsX"/>
    <property type="match status" value="1"/>
</dbReference>
<keyword evidence="3 7" id="KW-0812">Transmembrane</keyword>
<feature type="transmembrane region" description="Helical" evidence="7">
    <location>
        <begin position="1080"/>
        <end position="1106"/>
    </location>
</feature>
<evidence type="ECO:0000259" key="8">
    <source>
        <dbReference type="Pfam" id="PF02687"/>
    </source>
</evidence>
<dbReference type="RefSeq" id="WP_212009375.1">
    <property type="nucleotide sequence ID" value="NZ_JAAFYZ010000035.1"/>
</dbReference>
<dbReference type="PANTHER" id="PTHR30572">
    <property type="entry name" value="MEMBRANE COMPONENT OF TRANSPORTER-RELATED"/>
    <property type="match status" value="1"/>
</dbReference>
<feature type="transmembrane region" description="Helical" evidence="7">
    <location>
        <begin position="432"/>
        <end position="461"/>
    </location>
</feature>
<keyword evidence="2" id="KW-1003">Cell membrane</keyword>
<feature type="transmembrane region" description="Helical" evidence="7">
    <location>
        <begin position="512"/>
        <end position="542"/>
    </location>
</feature>
<reference evidence="9 10" key="1">
    <citation type="submission" date="2020-02" db="EMBL/GenBank/DDBJ databases">
        <title>Acidophilic actinobacteria isolated from forest soil.</title>
        <authorList>
            <person name="Golinska P."/>
        </authorList>
    </citation>
    <scope>NUCLEOTIDE SEQUENCE [LARGE SCALE GENOMIC DNA]</scope>
    <source>
        <strain evidence="9 10">NL8</strain>
    </source>
</reference>
<evidence type="ECO:0000256" key="5">
    <source>
        <dbReference type="ARBA" id="ARBA00023136"/>
    </source>
</evidence>
<dbReference type="InterPro" id="IPR050250">
    <property type="entry name" value="Macrolide_Exporter_MacB"/>
</dbReference>
<dbReference type="PANTHER" id="PTHR30572:SF4">
    <property type="entry name" value="ABC TRANSPORTER PERMEASE YTRF"/>
    <property type="match status" value="1"/>
</dbReference>
<name>A0ABS5KP37_9ACTN</name>
<evidence type="ECO:0000256" key="3">
    <source>
        <dbReference type="ARBA" id="ARBA00022692"/>
    </source>
</evidence>
<evidence type="ECO:0000256" key="2">
    <source>
        <dbReference type="ARBA" id="ARBA00022475"/>
    </source>
</evidence>
<gene>
    <name evidence="9" type="ORF">KGQ19_13060</name>
</gene>
<feature type="transmembrane region" description="Helical" evidence="7">
    <location>
        <begin position="563"/>
        <end position="585"/>
    </location>
</feature>
<keyword evidence="5 7" id="KW-0472">Membrane</keyword>
<evidence type="ECO:0000313" key="9">
    <source>
        <dbReference type="EMBL" id="MBS2547796.1"/>
    </source>
</evidence>
<dbReference type="InterPro" id="IPR003838">
    <property type="entry name" value="ABC3_permease_C"/>
</dbReference>
<feature type="transmembrane region" description="Helical" evidence="7">
    <location>
        <begin position="1034"/>
        <end position="1059"/>
    </location>
</feature>
<proteinExistence type="inferred from homology"/>
<sequence length="1173" mass="120376">MSRVPPSSGGGVSGLVRKRAIAQRMLLLAALAVLLPALVLVTLIRMHGTTAERDGVRQALSTLPDDERTVTAVYNIGSRFPADPTSRVAFLSATEQQVRAAFVGVDTSVIHETATVPYGVTGTGTAPAAGTGTTSGSGSGPQATYSVYFLGTNGATQYAHLISGTWPAPAPATVQPGTRTASGTEFEAVIPEVAAAANHWKVGDEVGTEARLDGVQQRFKIVGVYTPTDKTTSFWQAEAYKGAGKGQEDLPTFGPLLVDQSVTAGGLLDIRQETVIAAPNFRTIQTGAAATLQNRLAALDAWLPNAATNVDSNIHASVLDQLAPQTQGIDSDLSISSRLNLLPVVELGLLALTALVLTTRLLSEHRRESDGLLRARGASVAGLLRVGLAEGLMLTLPVAAVSPFAARFLERGLSSSHWSSARDSAPPISSDLWVVVAIGALATLLLLALVPVTSSASFVGVKRERSRSQVRTAVQRTGADVIVVLLGVGAFWELTRFGNDPSHNGPLSMPQVVAPSVLLLAGSLVLLRALPLIVGPLEYLAARRRAAVLALAGWRIGRTARTYAAPMALLIMAVAVGTQATVFLASVNRSADDQGTHVVGADVRAAGIPGGHLGAAGSLAAVPGAGGGFAAARESLFFGSGLQQLPINVLGIDPAKSANVVELRSDLAGKSWPQLSAQLASQGWDADGMSGGVTLPGKPTKLTLDVRYQGQALDPSVPGSLGPLDVQAEVVDRYGVGAVVDFGGVQAADGQTHTLSAQVDAEGGTIAYPLRITALSVSYHAPLCLTYDSAGNPVPTCSVAAGGKGDPETATVDVGNLTADGAPAPLPAGVQAHAFGEPLQAGSSNTSDSDVSPAGYQVGQTSGSGLAHFTEFSGFGTDSAPIITHTLDLARSSAALTDVPVLASTQLLTTLGLKVGDTYTTSAFGAPVRVHFVGTVKAMPAPYRLGQRAAGAPAEDCAVVVPIGFLDRADLASRAVNEQTEWWAKAAEGTTPAQLAAGYRAVHNGALVSAPIVTDRSSQAALIRDDPVRSGMKLTLVIAAGAALLFILIGFALHSVIALRERTTELALLNALGLSRRRTAAMLLAENLLLVVLGMVGGAALAVLTIRSELPLLILTDSGQVPIPEPVTVVDLPALAGVGAVAAVLLLGLVALVSLTRRTADTGGTLRLGEDGR</sequence>
<evidence type="ECO:0000256" key="4">
    <source>
        <dbReference type="ARBA" id="ARBA00022989"/>
    </source>
</evidence>